<keyword evidence="1" id="KW-1133">Transmembrane helix</keyword>
<evidence type="ECO:0000256" key="1">
    <source>
        <dbReference type="SAM" id="Phobius"/>
    </source>
</evidence>
<dbReference type="RefSeq" id="WP_090390479.1">
    <property type="nucleotide sequence ID" value="NZ_FMZO01000006.1"/>
</dbReference>
<dbReference type="Proteomes" id="UP000198757">
    <property type="component" value="Unassembled WGS sequence"/>
</dbReference>
<evidence type="ECO:0000313" key="2">
    <source>
        <dbReference type="EMBL" id="SDD13873.1"/>
    </source>
</evidence>
<protein>
    <submittedName>
        <fullName evidence="2">Uncharacterized protein</fullName>
    </submittedName>
</protein>
<name>A0A1G6SAW9_NIADE</name>
<keyword evidence="1" id="KW-0472">Membrane</keyword>
<dbReference type="AlphaFoldDB" id="A0A1G6SAW9"/>
<keyword evidence="1" id="KW-0812">Transmembrane</keyword>
<gene>
    <name evidence="2" type="ORF">SAMN04487894_106157</name>
</gene>
<proteinExistence type="predicted"/>
<accession>A0A1G6SAW9</accession>
<sequence>MIINQDITENLFPEAKPAAPFFVRRATVWKMTGIAVALTVLLYFLTTATMDEQITDLYDRAAGAGQMKKDLLLFLMLGVPVLGFALSLPVSFLPYKKARYPKKYVPFAVMAILGIQFFLMAIRLINLLILTNKK</sequence>
<evidence type="ECO:0000313" key="3">
    <source>
        <dbReference type="Proteomes" id="UP000198757"/>
    </source>
</evidence>
<feature type="transmembrane region" description="Helical" evidence="1">
    <location>
        <begin position="28"/>
        <end position="50"/>
    </location>
</feature>
<organism evidence="2 3">
    <name type="scientific">Niabella drilacis (strain DSM 25811 / CCM 8410 / CCUG 62505 / LMG 26954 / E90)</name>
    <dbReference type="NCBI Taxonomy" id="1285928"/>
    <lineage>
        <taxon>Bacteria</taxon>
        <taxon>Pseudomonadati</taxon>
        <taxon>Bacteroidota</taxon>
        <taxon>Chitinophagia</taxon>
        <taxon>Chitinophagales</taxon>
        <taxon>Chitinophagaceae</taxon>
        <taxon>Niabella</taxon>
    </lineage>
</organism>
<dbReference type="EMBL" id="FMZO01000006">
    <property type="protein sequence ID" value="SDD13873.1"/>
    <property type="molecule type" value="Genomic_DNA"/>
</dbReference>
<keyword evidence="3" id="KW-1185">Reference proteome</keyword>
<feature type="transmembrane region" description="Helical" evidence="1">
    <location>
        <begin position="71"/>
        <end position="92"/>
    </location>
</feature>
<reference evidence="3" key="1">
    <citation type="submission" date="2016-10" db="EMBL/GenBank/DDBJ databases">
        <authorList>
            <person name="Varghese N."/>
            <person name="Submissions S."/>
        </authorList>
    </citation>
    <scope>NUCLEOTIDE SEQUENCE [LARGE SCALE GENOMIC DNA]</scope>
    <source>
        <strain evidence="3">DSM 25811 / CCM 8410 / LMG 26954 / E90</strain>
    </source>
</reference>
<feature type="transmembrane region" description="Helical" evidence="1">
    <location>
        <begin position="104"/>
        <end position="130"/>
    </location>
</feature>
<dbReference type="STRING" id="1285928.SAMN04487894_106157"/>